<dbReference type="RefSeq" id="WP_002385653.1">
    <property type="nucleotide sequence ID" value="NZ_GL454460.1"/>
</dbReference>
<dbReference type="Proteomes" id="UP000004846">
    <property type="component" value="Unassembled WGS sequence"/>
</dbReference>
<dbReference type="HOGENOM" id="CLU_112825_0_0_9"/>
<protein>
    <submittedName>
        <fullName evidence="1">Phage transcriptional regulator, ArpU family</fullName>
    </submittedName>
</protein>
<organism evidence="1 2">
    <name type="scientific">Enterococcus faecalis TX4248</name>
    <dbReference type="NCBI Taxonomy" id="749495"/>
    <lineage>
        <taxon>Bacteria</taxon>
        <taxon>Bacillati</taxon>
        <taxon>Bacillota</taxon>
        <taxon>Bacilli</taxon>
        <taxon>Lactobacillales</taxon>
        <taxon>Enterococcaceae</taxon>
        <taxon>Enterococcus</taxon>
    </lineage>
</organism>
<reference evidence="1 2" key="1">
    <citation type="submission" date="2010-07" db="EMBL/GenBank/DDBJ databases">
        <authorList>
            <person name="Sid Ahmed O."/>
        </authorList>
    </citation>
    <scope>NUCLEOTIDE SEQUENCE [LARGE SCALE GENOMIC DNA]</scope>
    <source>
        <strain evidence="1 2">TX4248</strain>
    </source>
</reference>
<dbReference type="NCBIfam" id="TIGR01637">
    <property type="entry name" value="phage_arpU"/>
    <property type="match status" value="1"/>
</dbReference>
<sequence length="155" mass="17881">MVLFDVKKYETPDAKDVDMEQTKHNVSVFLSAYLAARCRVGQPREPKVTASFSLVPPSTANNTFEAEQMLIQKEEAQEEFDYLHKLFVRGYSAIQHPHKPDVTERRKRIFYDRYINGNSIYLAAQRNCISEESVKQESNMIIVQFASALELVAFK</sequence>
<proteinExistence type="predicted"/>
<evidence type="ECO:0000313" key="2">
    <source>
        <dbReference type="Proteomes" id="UP000004846"/>
    </source>
</evidence>
<dbReference type="AlphaFoldDB" id="A0A125W5F4"/>
<dbReference type="InterPro" id="IPR006524">
    <property type="entry name" value="ArpU-like"/>
</dbReference>
<dbReference type="EMBL" id="AEBR01000062">
    <property type="protein sequence ID" value="EFM82575.1"/>
    <property type="molecule type" value="Genomic_DNA"/>
</dbReference>
<accession>A0A125W5F4</accession>
<evidence type="ECO:0000313" key="1">
    <source>
        <dbReference type="EMBL" id="EFM82575.1"/>
    </source>
</evidence>
<comment type="caution">
    <text evidence="1">The sequence shown here is derived from an EMBL/GenBank/DDBJ whole genome shotgun (WGS) entry which is preliminary data.</text>
</comment>
<name>A0A125W5F4_ENTFL</name>
<gene>
    <name evidence="1" type="ORF">HMPREF9498_01826</name>
</gene>